<keyword evidence="6" id="KW-0812">Transmembrane</keyword>
<name>A0A3N1HSV6_9ACTN</name>
<reference evidence="8 9" key="1">
    <citation type="journal article" date="2015" name="Stand. Genomic Sci.">
        <title>Genomic Encyclopedia of Bacterial and Archaeal Type Strains, Phase III: the genomes of soil and plant-associated and newly described type strains.</title>
        <authorList>
            <person name="Whitman W.B."/>
            <person name="Woyke T."/>
            <person name="Klenk H.P."/>
            <person name="Zhou Y."/>
            <person name="Lilburn T.G."/>
            <person name="Beck B.J."/>
            <person name="De Vos P."/>
            <person name="Vandamme P."/>
            <person name="Eisen J.A."/>
            <person name="Garrity G."/>
            <person name="Hugenholtz P."/>
            <person name="Kyrpides N.C."/>
        </authorList>
    </citation>
    <scope>NUCLEOTIDE SEQUENCE [LARGE SCALE GENOMIC DNA]</scope>
    <source>
        <strain evidence="8 9">CECT 7306</strain>
    </source>
</reference>
<protein>
    <submittedName>
        <fullName evidence="8">Protein-disulfide isomerase</fullName>
    </submittedName>
</protein>
<keyword evidence="8" id="KW-0413">Isomerase</keyword>
<evidence type="ECO:0000313" key="8">
    <source>
        <dbReference type="EMBL" id="ROP45567.1"/>
    </source>
</evidence>
<dbReference type="Proteomes" id="UP000276232">
    <property type="component" value="Unassembled WGS sequence"/>
</dbReference>
<organism evidence="8 9">
    <name type="scientific">Pseudokineococcus lusitanus</name>
    <dbReference type="NCBI Taxonomy" id="763993"/>
    <lineage>
        <taxon>Bacteria</taxon>
        <taxon>Bacillati</taxon>
        <taxon>Actinomycetota</taxon>
        <taxon>Actinomycetes</taxon>
        <taxon>Kineosporiales</taxon>
        <taxon>Kineosporiaceae</taxon>
        <taxon>Pseudokineococcus</taxon>
    </lineage>
</organism>
<dbReference type="PANTHER" id="PTHR13887:SF14">
    <property type="entry name" value="DISULFIDE BOND FORMATION PROTEIN D"/>
    <property type="match status" value="1"/>
</dbReference>
<dbReference type="InterPro" id="IPR036249">
    <property type="entry name" value="Thioredoxin-like_sf"/>
</dbReference>
<keyword evidence="5" id="KW-0676">Redox-active center</keyword>
<keyword evidence="2" id="KW-0732">Signal</keyword>
<evidence type="ECO:0000256" key="1">
    <source>
        <dbReference type="ARBA" id="ARBA00005791"/>
    </source>
</evidence>
<dbReference type="EMBL" id="RJKN01000001">
    <property type="protein sequence ID" value="ROP45567.1"/>
    <property type="molecule type" value="Genomic_DNA"/>
</dbReference>
<accession>A0A3N1HSV6</accession>
<keyword evidence="4" id="KW-1015">Disulfide bond</keyword>
<dbReference type="InterPro" id="IPR013766">
    <property type="entry name" value="Thioredoxin_domain"/>
</dbReference>
<dbReference type="PANTHER" id="PTHR13887">
    <property type="entry name" value="GLUTATHIONE S-TRANSFERASE KAPPA"/>
    <property type="match status" value="1"/>
</dbReference>
<dbReference type="PROSITE" id="PS51352">
    <property type="entry name" value="THIOREDOXIN_2"/>
    <property type="match status" value="1"/>
</dbReference>
<comment type="similarity">
    <text evidence="1">Belongs to the thioredoxin family. DsbA subfamily.</text>
</comment>
<gene>
    <name evidence="8" type="ORF">EDC03_0171</name>
</gene>
<dbReference type="GO" id="GO:0016491">
    <property type="term" value="F:oxidoreductase activity"/>
    <property type="evidence" value="ECO:0007669"/>
    <property type="project" value="UniProtKB-KW"/>
</dbReference>
<keyword evidence="3" id="KW-0560">Oxidoreductase</keyword>
<sequence length="232" mass="24570">MSTAPRPAPGRRRRPGTLSRVLTVVAGGFLAAVAALVVVTVVAGGGGRTPAAQADVPLVREDSHHLSDAGPGAPVLVGFLDLECEACAEVYPTVEELRAEYDGRLTVVARYFPLPGHPSSETAAVVVEAAAGQGAFEGMYRRMYETQERWSHREASQADVFRGFAADLGLDLPTYDAAVADPATLQRVGQDLMDGQALGVQGTPTFFLDGQRIEPTSPDHFRELVDQALAAD</sequence>
<feature type="domain" description="Thioredoxin" evidence="7">
    <location>
        <begin position="43"/>
        <end position="230"/>
    </location>
</feature>
<keyword evidence="9" id="KW-1185">Reference proteome</keyword>
<keyword evidence="6" id="KW-0472">Membrane</keyword>
<proteinExistence type="inferred from homology"/>
<evidence type="ECO:0000256" key="6">
    <source>
        <dbReference type="SAM" id="Phobius"/>
    </source>
</evidence>
<dbReference type="GO" id="GO:0016853">
    <property type="term" value="F:isomerase activity"/>
    <property type="evidence" value="ECO:0007669"/>
    <property type="project" value="UniProtKB-KW"/>
</dbReference>
<dbReference type="SUPFAM" id="SSF52833">
    <property type="entry name" value="Thioredoxin-like"/>
    <property type="match status" value="1"/>
</dbReference>
<keyword evidence="6" id="KW-1133">Transmembrane helix</keyword>
<dbReference type="RefSeq" id="WP_123378322.1">
    <property type="nucleotide sequence ID" value="NZ_RJKN01000001.1"/>
</dbReference>
<evidence type="ECO:0000256" key="5">
    <source>
        <dbReference type="ARBA" id="ARBA00023284"/>
    </source>
</evidence>
<evidence type="ECO:0000259" key="7">
    <source>
        <dbReference type="PROSITE" id="PS51352"/>
    </source>
</evidence>
<dbReference type="InterPro" id="IPR012336">
    <property type="entry name" value="Thioredoxin-like_fold"/>
</dbReference>
<dbReference type="Pfam" id="PF13462">
    <property type="entry name" value="Thioredoxin_4"/>
    <property type="match status" value="1"/>
</dbReference>
<comment type="caution">
    <text evidence="8">The sequence shown here is derived from an EMBL/GenBank/DDBJ whole genome shotgun (WGS) entry which is preliminary data.</text>
</comment>
<dbReference type="OrthoDB" id="117402at2"/>
<evidence type="ECO:0000256" key="4">
    <source>
        <dbReference type="ARBA" id="ARBA00023157"/>
    </source>
</evidence>
<evidence type="ECO:0000256" key="3">
    <source>
        <dbReference type="ARBA" id="ARBA00023002"/>
    </source>
</evidence>
<dbReference type="Gene3D" id="3.40.30.10">
    <property type="entry name" value="Glutaredoxin"/>
    <property type="match status" value="1"/>
</dbReference>
<evidence type="ECO:0000256" key="2">
    <source>
        <dbReference type="ARBA" id="ARBA00022729"/>
    </source>
</evidence>
<dbReference type="InParanoid" id="A0A3N1HSV6"/>
<evidence type="ECO:0000313" key="9">
    <source>
        <dbReference type="Proteomes" id="UP000276232"/>
    </source>
</evidence>
<feature type="transmembrane region" description="Helical" evidence="6">
    <location>
        <begin position="21"/>
        <end position="43"/>
    </location>
</feature>
<dbReference type="AlphaFoldDB" id="A0A3N1HSV6"/>